<dbReference type="RefSeq" id="WP_196197541.1">
    <property type="nucleotide sequence ID" value="NZ_JADPRT010000016.1"/>
</dbReference>
<protein>
    <submittedName>
        <fullName evidence="1">DUF4265 domain-containing protein</fullName>
    </submittedName>
</protein>
<dbReference type="Pfam" id="PF14085">
    <property type="entry name" value="DUF4265"/>
    <property type="match status" value="1"/>
</dbReference>
<sequence>MQFIVHEDPVGRTATNYIARADLAPFGLDGQVEQLWLKAVNDGSYEVACIPFSVYGLALGDAVVLNEDDYVSEIVKAALHRTLRLLFIPGLPPAQLRQAAEAIRAEVSAAGLLSEWNGDRFVAVDVPPNTESARLFAVMEAAVDAGHAYWEWADVTPFVGA</sequence>
<dbReference type="InterPro" id="IPR025361">
    <property type="entry name" value="DUF4265"/>
</dbReference>
<reference evidence="1" key="1">
    <citation type="submission" date="2020-11" db="EMBL/GenBank/DDBJ databases">
        <title>Isolation and identification of active actinomycetes.</title>
        <authorList>
            <person name="Yu B."/>
        </authorList>
    </citation>
    <scope>NUCLEOTIDE SEQUENCE</scope>
    <source>
        <strain evidence="1">NEAU-YB345</strain>
    </source>
</reference>
<evidence type="ECO:0000313" key="1">
    <source>
        <dbReference type="EMBL" id="MBF9072369.1"/>
    </source>
</evidence>
<dbReference type="Proteomes" id="UP000657385">
    <property type="component" value="Unassembled WGS sequence"/>
</dbReference>
<comment type="caution">
    <text evidence="1">The sequence shown here is derived from an EMBL/GenBank/DDBJ whole genome shotgun (WGS) entry which is preliminary data.</text>
</comment>
<evidence type="ECO:0000313" key="2">
    <source>
        <dbReference type="Proteomes" id="UP000657385"/>
    </source>
</evidence>
<dbReference type="AlphaFoldDB" id="A0A931B8E0"/>
<name>A0A931B8E0_9ACTN</name>
<accession>A0A931B8E0</accession>
<proteinExistence type="predicted"/>
<keyword evidence="2" id="KW-1185">Reference proteome</keyword>
<dbReference type="EMBL" id="JADPRT010000016">
    <property type="protein sequence ID" value="MBF9072369.1"/>
    <property type="molecule type" value="Genomic_DNA"/>
</dbReference>
<gene>
    <name evidence="1" type="ORF">I2501_30525</name>
</gene>
<organism evidence="1 2">
    <name type="scientific">Streptacidiphilus fuscans</name>
    <dbReference type="NCBI Taxonomy" id="2789292"/>
    <lineage>
        <taxon>Bacteria</taxon>
        <taxon>Bacillati</taxon>
        <taxon>Actinomycetota</taxon>
        <taxon>Actinomycetes</taxon>
        <taxon>Kitasatosporales</taxon>
        <taxon>Streptomycetaceae</taxon>
        <taxon>Streptacidiphilus</taxon>
    </lineage>
</organism>